<proteinExistence type="predicted"/>
<evidence type="ECO:0000313" key="2">
    <source>
        <dbReference type="Proteomes" id="UP001497444"/>
    </source>
</evidence>
<sequence length="64" mass="7287">MSISTIRCCKVHTAWSAAWSNLNMKSEEMDASCGGKGDRKLFREREDHGKQIQVFAALMENIRL</sequence>
<reference evidence="1" key="1">
    <citation type="submission" date="2024-02" db="EMBL/GenBank/DDBJ databases">
        <authorList>
            <consortium name="ELIXIR-Norway"/>
            <consortium name="Elixir Norway"/>
        </authorList>
    </citation>
    <scope>NUCLEOTIDE SEQUENCE</scope>
</reference>
<keyword evidence="2" id="KW-1185">Reference proteome</keyword>
<evidence type="ECO:0000313" key="1">
    <source>
        <dbReference type="EMBL" id="CAK9257858.1"/>
    </source>
</evidence>
<organism evidence="1 2">
    <name type="scientific">Sphagnum jensenii</name>
    <dbReference type="NCBI Taxonomy" id="128206"/>
    <lineage>
        <taxon>Eukaryota</taxon>
        <taxon>Viridiplantae</taxon>
        <taxon>Streptophyta</taxon>
        <taxon>Embryophyta</taxon>
        <taxon>Bryophyta</taxon>
        <taxon>Sphagnophytina</taxon>
        <taxon>Sphagnopsida</taxon>
        <taxon>Sphagnales</taxon>
        <taxon>Sphagnaceae</taxon>
        <taxon>Sphagnum</taxon>
    </lineage>
</organism>
<accession>A0ABP0VTQ4</accession>
<dbReference type="Proteomes" id="UP001497444">
    <property type="component" value="Chromosome 11"/>
</dbReference>
<dbReference type="EMBL" id="OZ020106">
    <property type="protein sequence ID" value="CAK9257858.1"/>
    <property type="molecule type" value="Genomic_DNA"/>
</dbReference>
<protein>
    <submittedName>
        <fullName evidence="1">Uncharacterized protein</fullName>
    </submittedName>
</protein>
<name>A0ABP0VTQ4_9BRYO</name>
<gene>
    <name evidence="1" type="ORF">CSSPJE1EN1_LOCUS3336</name>
</gene>